<dbReference type="AlphaFoldDB" id="X1DEU8"/>
<proteinExistence type="predicted"/>
<gene>
    <name evidence="1" type="ORF">S01H4_42035</name>
</gene>
<feature type="non-terminal residue" evidence="1">
    <location>
        <position position="112"/>
    </location>
</feature>
<dbReference type="EMBL" id="BART01023040">
    <property type="protein sequence ID" value="GAH03564.1"/>
    <property type="molecule type" value="Genomic_DNA"/>
</dbReference>
<sequence>MERIIYLQEVGRLNQSVFKNLKNNLERELKEFNIRVKINKDQITLTDSEYNNSKKKFNASKILKKIKRKYLKKDFFRILGTLDEDIYTKNYHFVFGSANMNPGIGLISLTRL</sequence>
<organism evidence="1">
    <name type="scientific">marine sediment metagenome</name>
    <dbReference type="NCBI Taxonomy" id="412755"/>
    <lineage>
        <taxon>unclassified sequences</taxon>
        <taxon>metagenomes</taxon>
        <taxon>ecological metagenomes</taxon>
    </lineage>
</organism>
<dbReference type="GO" id="GO:0008237">
    <property type="term" value="F:metallopeptidase activity"/>
    <property type="evidence" value="ECO:0007669"/>
    <property type="project" value="InterPro"/>
</dbReference>
<comment type="caution">
    <text evidence="1">The sequence shown here is derived from an EMBL/GenBank/DDBJ whole genome shotgun (WGS) entry which is preliminary data.</text>
</comment>
<reference evidence="1" key="1">
    <citation type="journal article" date="2014" name="Front. Microbiol.">
        <title>High frequency of phylogenetically diverse reductive dehalogenase-homologous genes in deep subseafloor sedimentary metagenomes.</title>
        <authorList>
            <person name="Kawai M."/>
            <person name="Futagami T."/>
            <person name="Toyoda A."/>
            <person name="Takaki Y."/>
            <person name="Nishi S."/>
            <person name="Hori S."/>
            <person name="Arai W."/>
            <person name="Tsubouchi T."/>
            <person name="Morono Y."/>
            <person name="Uchiyama I."/>
            <person name="Ito T."/>
            <person name="Fujiyama A."/>
            <person name="Inagaki F."/>
            <person name="Takami H."/>
        </authorList>
    </citation>
    <scope>NUCLEOTIDE SEQUENCE</scope>
    <source>
        <strain evidence="1">Expedition CK06-06</strain>
    </source>
</reference>
<name>X1DEU8_9ZZZZ</name>
<evidence type="ECO:0000313" key="1">
    <source>
        <dbReference type="EMBL" id="GAH03564.1"/>
    </source>
</evidence>
<dbReference type="Gene3D" id="3.40.390.10">
    <property type="entry name" value="Collagenase (Catalytic Domain)"/>
    <property type="match status" value="1"/>
</dbReference>
<dbReference type="InterPro" id="IPR024079">
    <property type="entry name" value="MetalloPept_cat_dom_sf"/>
</dbReference>
<accession>X1DEU8</accession>
<protein>
    <submittedName>
        <fullName evidence="1">Uncharacterized protein</fullName>
    </submittedName>
</protein>